<proteinExistence type="inferred from homology"/>
<dbReference type="CDD" id="cd07103">
    <property type="entry name" value="ALDH_F5_SSADH_GabD"/>
    <property type="match status" value="1"/>
</dbReference>
<dbReference type="EC" id="1.2.1.16" evidence="6"/>
<evidence type="ECO:0000256" key="2">
    <source>
        <dbReference type="ARBA" id="ARBA00009986"/>
    </source>
</evidence>
<sequence>MPLNPKLSSLLFSRCYKPLGQLLNFQPTHLRLIHTQVQRAIMPKTLADLRRPELLQTKGFIDGKWTSAQASDVFDVLNPASLEKLATLPEMDATDTDKAIEAANKAFVSFRKTTARQLARWLRRWNDLVLENIDDLSLILTLENGKPLAEARGEVIYGASFLEWFAAEAERTHGETVPAANPSQRILTIKQPIGVAALLTPWNFPIAMITRKASAALAAGCTTVWKPAGETPLTCLALAVLAQEAGLPNGSINVVLALKVAEVGQAICENNIVRKLSFTGSTRVGKLLAQQCSPTLKKLSLELGGNSPFIVFDDASLDHAADALVMAKFRNSGQTCVTANRIFVQKGIYNDFADAMLKRMRSLQVGPGVDNGVTIGPLTHERAVEKAMQHVEDAKRLGGKVVFGGAALPDSNGYFLQPTLIRDMNPEMITTREEVFAPVLGMYPFETEEEVISLANKSDVGLGSFIMTENMSRCVRVAEALEVGMVGVNVGMLSACESPFGGVKDSGYGREGGTQGIEDHLSVKSILLDVNH</sequence>
<evidence type="ECO:0000256" key="4">
    <source>
        <dbReference type="ARBA" id="ARBA00050387"/>
    </source>
</evidence>
<evidence type="ECO:0000256" key="5">
    <source>
        <dbReference type="ARBA" id="ARBA00052698"/>
    </source>
</evidence>
<evidence type="ECO:0000313" key="11">
    <source>
        <dbReference type="Proteomes" id="UP001152592"/>
    </source>
</evidence>
<dbReference type="PANTHER" id="PTHR43353">
    <property type="entry name" value="SUCCINATE-SEMIALDEHYDE DEHYDROGENASE, MITOCHONDRIAL"/>
    <property type="match status" value="1"/>
</dbReference>
<dbReference type="Pfam" id="PF00171">
    <property type="entry name" value="Aldedh"/>
    <property type="match status" value="1"/>
</dbReference>
<dbReference type="PROSITE" id="PS00687">
    <property type="entry name" value="ALDEHYDE_DEHYDR_GLU"/>
    <property type="match status" value="1"/>
</dbReference>
<comment type="caution">
    <text evidence="10">The sequence shown here is derived from an EMBL/GenBank/DDBJ whole genome shotgun (WGS) entry which is preliminary data.</text>
</comment>
<evidence type="ECO:0000256" key="8">
    <source>
        <dbReference type="RuleBase" id="RU003345"/>
    </source>
</evidence>
<dbReference type="GO" id="GO:0009450">
    <property type="term" value="P:gamma-aminobutyric acid catabolic process"/>
    <property type="evidence" value="ECO:0007669"/>
    <property type="project" value="TreeGrafter"/>
</dbReference>
<dbReference type="FunFam" id="3.40.605.10:FF:000005">
    <property type="entry name" value="Succinate-semialdehyde dehydrogenase I"/>
    <property type="match status" value="1"/>
</dbReference>
<organism evidence="10 11">
    <name type="scientific">Penicillium salamii</name>
    <dbReference type="NCBI Taxonomy" id="1612424"/>
    <lineage>
        <taxon>Eukaryota</taxon>
        <taxon>Fungi</taxon>
        <taxon>Dikarya</taxon>
        <taxon>Ascomycota</taxon>
        <taxon>Pezizomycotina</taxon>
        <taxon>Eurotiomycetes</taxon>
        <taxon>Eurotiomycetidae</taxon>
        <taxon>Eurotiales</taxon>
        <taxon>Aspergillaceae</taxon>
        <taxon>Penicillium</taxon>
    </lineage>
</organism>
<dbReference type="Gene3D" id="3.40.309.10">
    <property type="entry name" value="Aldehyde Dehydrogenase, Chain A, domain 2"/>
    <property type="match status" value="1"/>
</dbReference>
<comment type="similarity">
    <text evidence="2 8">Belongs to the aldehyde dehydrogenase family.</text>
</comment>
<dbReference type="OrthoDB" id="5121955at2759"/>
<dbReference type="InterPro" id="IPR029510">
    <property type="entry name" value="Ald_DH_CS_GLU"/>
</dbReference>
<dbReference type="InterPro" id="IPR015590">
    <property type="entry name" value="Aldehyde_DH_dom"/>
</dbReference>
<dbReference type="Gene3D" id="3.40.605.10">
    <property type="entry name" value="Aldehyde Dehydrogenase, Chain A, domain 1"/>
    <property type="match status" value="1"/>
</dbReference>
<comment type="pathway">
    <text evidence="1">Amino-acid degradation; 4-aminobutanoate degradation.</text>
</comment>
<comment type="catalytic activity">
    <reaction evidence="5">
        <text>succinate semialdehyde + NAD(+) + H2O = succinate + NADH + 2 H(+)</text>
        <dbReference type="Rhea" id="RHEA:13217"/>
        <dbReference type="ChEBI" id="CHEBI:15377"/>
        <dbReference type="ChEBI" id="CHEBI:15378"/>
        <dbReference type="ChEBI" id="CHEBI:30031"/>
        <dbReference type="ChEBI" id="CHEBI:57540"/>
        <dbReference type="ChEBI" id="CHEBI:57706"/>
        <dbReference type="ChEBI" id="CHEBI:57945"/>
        <dbReference type="EC" id="1.2.1.16"/>
    </reaction>
</comment>
<name>A0A9W4J1V4_9EURO</name>
<dbReference type="InterPro" id="IPR016163">
    <property type="entry name" value="Ald_DH_C"/>
</dbReference>
<dbReference type="EMBL" id="CAJVPD010000228">
    <property type="protein sequence ID" value="CAG8372921.1"/>
    <property type="molecule type" value="Genomic_DNA"/>
</dbReference>
<evidence type="ECO:0000256" key="1">
    <source>
        <dbReference type="ARBA" id="ARBA00005176"/>
    </source>
</evidence>
<gene>
    <name evidence="10" type="ORF">PSALAMII_LOCUS4838</name>
</gene>
<feature type="active site" evidence="7">
    <location>
        <position position="302"/>
    </location>
</feature>
<dbReference type="InterPro" id="IPR016161">
    <property type="entry name" value="Ald_DH/histidinol_DH"/>
</dbReference>
<dbReference type="GO" id="GO:0005737">
    <property type="term" value="C:cytoplasm"/>
    <property type="evidence" value="ECO:0007669"/>
    <property type="project" value="TreeGrafter"/>
</dbReference>
<evidence type="ECO:0000256" key="3">
    <source>
        <dbReference type="ARBA" id="ARBA00023002"/>
    </source>
</evidence>
<dbReference type="InterPro" id="IPR050740">
    <property type="entry name" value="Aldehyde_DH_Superfamily"/>
</dbReference>
<dbReference type="PANTHER" id="PTHR43353:SF5">
    <property type="entry name" value="SUCCINATE-SEMIALDEHYDE DEHYDROGENASE, MITOCHONDRIAL"/>
    <property type="match status" value="1"/>
</dbReference>
<dbReference type="GO" id="GO:0004777">
    <property type="term" value="F:succinate-semialdehyde dehydrogenase (NAD+) activity"/>
    <property type="evidence" value="ECO:0007669"/>
    <property type="project" value="TreeGrafter"/>
</dbReference>
<dbReference type="SUPFAM" id="SSF53720">
    <property type="entry name" value="ALDH-like"/>
    <property type="match status" value="1"/>
</dbReference>
<evidence type="ECO:0000259" key="9">
    <source>
        <dbReference type="Pfam" id="PF00171"/>
    </source>
</evidence>
<protein>
    <recommendedName>
        <fullName evidence="6">succinate-semialdehyde dehydrogenase [NAD(P)(+)]</fullName>
        <ecNumber evidence="6">1.2.1.16</ecNumber>
    </recommendedName>
</protein>
<feature type="domain" description="Aldehyde dehydrogenase" evidence="9">
    <location>
        <begin position="65"/>
        <end position="526"/>
    </location>
</feature>
<evidence type="ECO:0000313" key="10">
    <source>
        <dbReference type="EMBL" id="CAG8372921.1"/>
    </source>
</evidence>
<reference evidence="10" key="1">
    <citation type="submission" date="2021-07" db="EMBL/GenBank/DDBJ databases">
        <authorList>
            <person name="Branca A.L. A."/>
        </authorList>
    </citation>
    <scope>NUCLEOTIDE SEQUENCE</scope>
</reference>
<evidence type="ECO:0000256" key="7">
    <source>
        <dbReference type="PROSITE-ProRule" id="PRU10007"/>
    </source>
</evidence>
<dbReference type="InterPro" id="IPR016162">
    <property type="entry name" value="Ald_DH_N"/>
</dbReference>
<dbReference type="FunFam" id="3.40.309.10:FF:000004">
    <property type="entry name" value="Succinate-semialdehyde dehydrogenase I"/>
    <property type="match status" value="1"/>
</dbReference>
<evidence type="ECO:0000256" key="6">
    <source>
        <dbReference type="ARBA" id="ARBA00067047"/>
    </source>
</evidence>
<dbReference type="Proteomes" id="UP001152592">
    <property type="component" value="Unassembled WGS sequence"/>
</dbReference>
<accession>A0A9W4J1V4</accession>
<keyword evidence="3 8" id="KW-0560">Oxidoreductase</keyword>
<comment type="catalytic activity">
    <reaction evidence="4">
        <text>succinate semialdehyde + NADP(+) + H2O = succinate + NADPH + 2 H(+)</text>
        <dbReference type="Rhea" id="RHEA:13213"/>
        <dbReference type="ChEBI" id="CHEBI:15377"/>
        <dbReference type="ChEBI" id="CHEBI:15378"/>
        <dbReference type="ChEBI" id="CHEBI:30031"/>
        <dbReference type="ChEBI" id="CHEBI:57706"/>
        <dbReference type="ChEBI" id="CHEBI:57783"/>
        <dbReference type="ChEBI" id="CHEBI:58349"/>
        <dbReference type="EC" id="1.2.1.16"/>
    </reaction>
</comment>
<dbReference type="AlphaFoldDB" id="A0A9W4J1V4"/>